<keyword evidence="3" id="KW-1185">Reference proteome</keyword>
<comment type="caution">
    <text evidence="2">The sequence shown here is derived from an EMBL/GenBank/DDBJ whole genome shotgun (WGS) entry which is preliminary data.</text>
</comment>
<protein>
    <recommendedName>
        <fullName evidence="1">Heterokaryon incompatibility domain-containing protein</fullName>
    </recommendedName>
</protein>
<reference evidence="3" key="1">
    <citation type="journal article" date="2023" name="Mol. Phylogenet. Evol.">
        <title>Genome-scale phylogeny and comparative genomics of the fungal order Sordariales.</title>
        <authorList>
            <person name="Hensen N."/>
            <person name="Bonometti L."/>
            <person name="Westerberg I."/>
            <person name="Brannstrom I.O."/>
            <person name="Guillou S."/>
            <person name="Cros-Aarteil S."/>
            <person name="Calhoun S."/>
            <person name="Haridas S."/>
            <person name="Kuo A."/>
            <person name="Mondo S."/>
            <person name="Pangilinan J."/>
            <person name="Riley R."/>
            <person name="LaButti K."/>
            <person name="Andreopoulos B."/>
            <person name="Lipzen A."/>
            <person name="Chen C."/>
            <person name="Yan M."/>
            <person name="Daum C."/>
            <person name="Ng V."/>
            <person name="Clum A."/>
            <person name="Steindorff A."/>
            <person name="Ohm R.A."/>
            <person name="Martin F."/>
            <person name="Silar P."/>
            <person name="Natvig D.O."/>
            <person name="Lalanne C."/>
            <person name="Gautier V."/>
            <person name="Ament-Velasquez S.L."/>
            <person name="Kruys A."/>
            <person name="Hutchinson M.I."/>
            <person name="Powell A.J."/>
            <person name="Barry K."/>
            <person name="Miller A.N."/>
            <person name="Grigoriev I.V."/>
            <person name="Debuchy R."/>
            <person name="Gladieux P."/>
            <person name="Hiltunen Thoren M."/>
            <person name="Johannesson H."/>
        </authorList>
    </citation>
    <scope>NUCLEOTIDE SEQUENCE [LARGE SCALE GENOMIC DNA]</scope>
    <source>
        <strain evidence="3">CBS 284.82</strain>
    </source>
</reference>
<feature type="domain" description="Heterokaryon incompatibility" evidence="1">
    <location>
        <begin position="193"/>
        <end position="248"/>
    </location>
</feature>
<evidence type="ECO:0000313" key="2">
    <source>
        <dbReference type="EMBL" id="KAK4039406.1"/>
    </source>
</evidence>
<dbReference type="Proteomes" id="UP001303115">
    <property type="component" value="Unassembled WGS sequence"/>
</dbReference>
<gene>
    <name evidence="2" type="ORF">C8A01DRAFT_47124</name>
</gene>
<accession>A0AAN6PHR2</accession>
<dbReference type="PANTHER" id="PTHR33112:SF12">
    <property type="entry name" value="HETEROKARYON INCOMPATIBILITY DOMAIN-CONTAINING PROTEIN"/>
    <property type="match status" value="1"/>
</dbReference>
<sequence length="677" mass="76820">MAGSGSLCAWCNKVPLDTKALRDPDGDATWDLGTISRIQGNQSNCPLCRLVLFALYKDAHASSGHIRQTPDTEVSLIWRTNSSLNNGPAFRVQFRVVEGIIQSLELYFVKSSEESFQSDAAFCLLPNYGQALDLGRVRRWLSQCTNNHGGDCGATPWKTSSRRVDENFPGLERLRFVDVLNECVVESRLLKPYVALSYVWGLGSSLRLTTWNQDDLTRQYGLRDNLIELPRTIRDAMTFVKGIGQQYLFSRGVNVMDVIYEGALLTIVAASGHDANRGLPGVGEGSRFMPRYPEEIIPGVRLDAYIELDQVMKFSVHSSRAWTFQEEILSRRLVYFVDDKVYFRCRSTTLFEFGDPGLDTRLDRPEGTVASILPAAIHMLDPVPDFRILLLYYSKRALTYQMDGLRAMAGITRRVSERMKCRFLEGLPTAAFDLFVVFRRHHSPLYRREGLPSYSWAGWRGSLLVVELGENDFLKDHTWIVWYRLSPRGVTSLVWDPVANNEFPLGDLEYVGYRGRRTFKPPFPLPFPTSRTQPTENVVVEARSYPILQFWTLSMHFNLRITNRILGVARITDRHGTTCGALYPDGLDGAAFFNSPGPFELIALSATRADLWTWYDSELRSIFEDPNLRGQEDGFYNVMVLEWSGPVAERRGIGLLRQDAVVQSLHPGLAWKEIFLA</sequence>
<evidence type="ECO:0000259" key="1">
    <source>
        <dbReference type="Pfam" id="PF06985"/>
    </source>
</evidence>
<organism evidence="2 3">
    <name type="scientific">Parachaetomium inaequale</name>
    <dbReference type="NCBI Taxonomy" id="2588326"/>
    <lineage>
        <taxon>Eukaryota</taxon>
        <taxon>Fungi</taxon>
        <taxon>Dikarya</taxon>
        <taxon>Ascomycota</taxon>
        <taxon>Pezizomycotina</taxon>
        <taxon>Sordariomycetes</taxon>
        <taxon>Sordariomycetidae</taxon>
        <taxon>Sordariales</taxon>
        <taxon>Chaetomiaceae</taxon>
        <taxon>Parachaetomium</taxon>
    </lineage>
</organism>
<dbReference type="PANTHER" id="PTHR33112">
    <property type="entry name" value="DOMAIN PROTEIN, PUTATIVE-RELATED"/>
    <property type="match status" value="1"/>
</dbReference>
<dbReference type="Pfam" id="PF06985">
    <property type="entry name" value="HET"/>
    <property type="match status" value="1"/>
</dbReference>
<evidence type="ECO:0000313" key="3">
    <source>
        <dbReference type="Proteomes" id="UP001303115"/>
    </source>
</evidence>
<name>A0AAN6PHR2_9PEZI</name>
<proteinExistence type="predicted"/>
<dbReference type="AlphaFoldDB" id="A0AAN6PHR2"/>
<dbReference type="EMBL" id="MU854401">
    <property type="protein sequence ID" value="KAK4039406.1"/>
    <property type="molecule type" value="Genomic_DNA"/>
</dbReference>
<dbReference type="InterPro" id="IPR010730">
    <property type="entry name" value="HET"/>
</dbReference>